<dbReference type="AlphaFoldDB" id="D4GDT6"/>
<dbReference type="GO" id="GO:0016853">
    <property type="term" value="F:isomerase activity"/>
    <property type="evidence" value="ECO:0007669"/>
    <property type="project" value="TreeGrafter"/>
</dbReference>
<dbReference type="PANTHER" id="PTHR13774">
    <property type="entry name" value="PHENAZINE BIOSYNTHESIS PROTEIN"/>
    <property type="match status" value="1"/>
</dbReference>
<gene>
    <name evidence="3" type="primary">aes1</name>
    <name evidence="3" type="ordered locus">PANA_3811</name>
</gene>
<evidence type="ECO:0000313" key="4">
    <source>
        <dbReference type="Proteomes" id="UP000001702"/>
    </source>
</evidence>
<dbReference type="NCBIfam" id="TIGR00654">
    <property type="entry name" value="PhzF_family"/>
    <property type="match status" value="1"/>
</dbReference>
<dbReference type="SUPFAM" id="SSF54506">
    <property type="entry name" value="Diaminopimelate epimerase-like"/>
    <property type="match status" value="1"/>
</dbReference>
<organism evidence="3 4">
    <name type="scientific">Pantoea ananatis (strain LMG 20103)</name>
    <dbReference type="NCBI Taxonomy" id="706191"/>
    <lineage>
        <taxon>Bacteria</taxon>
        <taxon>Pseudomonadati</taxon>
        <taxon>Pseudomonadota</taxon>
        <taxon>Gammaproteobacteria</taxon>
        <taxon>Enterobacterales</taxon>
        <taxon>Erwiniaceae</taxon>
        <taxon>Pantoea</taxon>
    </lineage>
</organism>
<dbReference type="GO" id="GO:0005737">
    <property type="term" value="C:cytoplasm"/>
    <property type="evidence" value="ECO:0007669"/>
    <property type="project" value="TreeGrafter"/>
</dbReference>
<dbReference type="KEGG" id="pam:PANA_3811"/>
<sequence>MPEQEKTSLPHSQGVKMHVAFKQVDVFTSAAFNGNPLAVIMDAQGLDDSQMAAIARWTNLSETTFVLPPQDNQADYRVRIFTVEGELPFAGHPTLGTAHALLEAGFQTKTPGVIIQECGVGNVKIKIADDSTLAFAAPKATLTPFHDALISAALNSHALDTAQDAVVVDMGIRWLLIPMISADAVLAIKPDIADLQRLVHHANVTGIMPFGPLPAGEAEQYEVRGLIIEHGSLTEDPITGSANACLARYFAAQGKTQNYRVRQGTQVNRQGRVTVEYQGDTIWIGGKTVTVIEGTIRR</sequence>
<evidence type="ECO:0000256" key="1">
    <source>
        <dbReference type="ARBA" id="ARBA00008270"/>
    </source>
</evidence>
<feature type="active site" evidence="2">
    <location>
        <position position="62"/>
    </location>
</feature>
<accession>D4GDT6</accession>
<protein>
    <submittedName>
        <fullName evidence="3">Aes1</fullName>
    </submittedName>
</protein>
<dbReference type="PANTHER" id="PTHR13774:SF32">
    <property type="entry name" value="ANTISENSE-ENHANCING SEQUENCE 1"/>
    <property type="match status" value="1"/>
</dbReference>
<dbReference type="PIRSF" id="PIRSF016184">
    <property type="entry name" value="PhzC_PhzF"/>
    <property type="match status" value="1"/>
</dbReference>
<dbReference type="STRING" id="706191.PANA_3811"/>
<dbReference type="HOGENOM" id="CLU_048756_0_0_6"/>
<proteinExistence type="inferred from homology"/>
<dbReference type="eggNOG" id="COG0384">
    <property type="taxonomic scope" value="Bacteria"/>
</dbReference>
<reference evidence="3 4" key="1">
    <citation type="journal article" date="2010" name="J. Bacteriol.">
        <title>Genome sequence of Pantoea ananatis LMG20103, the causative agent of Eucalyptus blight and dieback.</title>
        <authorList>
            <person name="De Maayer P."/>
            <person name="Chan W.Y."/>
            <person name="Venter S.N."/>
            <person name="Toth I.K."/>
            <person name="Birch P.R."/>
            <person name="Joubert F."/>
            <person name="Coutinho T.A."/>
        </authorList>
    </citation>
    <scope>NUCLEOTIDE SEQUENCE [LARGE SCALE GENOMIC DNA]</scope>
    <source>
        <strain evidence="3 4">LMG 20103</strain>
    </source>
</reference>
<keyword evidence="4" id="KW-1185">Reference proteome</keyword>
<dbReference type="Gene3D" id="3.10.310.10">
    <property type="entry name" value="Diaminopimelate Epimerase, Chain A, domain 1"/>
    <property type="match status" value="2"/>
</dbReference>
<name>D4GDT6_PANAM</name>
<evidence type="ECO:0000256" key="2">
    <source>
        <dbReference type="PIRSR" id="PIRSR016184-1"/>
    </source>
</evidence>
<comment type="similarity">
    <text evidence="1">Belongs to the PhzF family.</text>
</comment>
<dbReference type="Pfam" id="PF02567">
    <property type="entry name" value="PhzC-PhzF"/>
    <property type="match status" value="1"/>
</dbReference>
<dbReference type="EMBL" id="CP001875">
    <property type="protein sequence ID" value="ADD78978.1"/>
    <property type="molecule type" value="Genomic_DNA"/>
</dbReference>
<dbReference type="InterPro" id="IPR003719">
    <property type="entry name" value="Phenazine_PhzF-like"/>
</dbReference>
<evidence type="ECO:0000313" key="3">
    <source>
        <dbReference type="EMBL" id="ADD78978.1"/>
    </source>
</evidence>
<dbReference type="Proteomes" id="UP000001702">
    <property type="component" value="Chromosome"/>
</dbReference>